<evidence type="ECO:0000259" key="4">
    <source>
        <dbReference type="Pfam" id="PF22936"/>
    </source>
</evidence>
<feature type="region of interest" description="Disordered" evidence="2">
    <location>
        <begin position="299"/>
        <end position="321"/>
    </location>
</feature>
<feature type="domain" description="Retrovirus-related Pol polyprotein from transposon TNT 1-94-like beta-barrel" evidence="4">
    <location>
        <begin position="377"/>
        <end position="451"/>
    </location>
</feature>
<dbReference type="Proteomes" id="UP000315295">
    <property type="component" value="Unassembled WGS sequence"/>
</dbReference>
<dbReference type="InterPro" id="IPR054722">
    <property type="entry name" value="PolX-like_BBD"/>
</dbReference>
<dbReference type="InterPro" id="IPR035073">
    <property type="entry name" value="At2g17340_3_helix_bundle"/>
</dbReference>
<dbReference type="Pfam" id="PF01937">
    <property type="entry name" value="ARMT1-like_dom"/>
    <property type="match status" value="1"/>
</dbReference>
<feature type="compositionally biased region" description="Low complexity" evidence="2">
    <location>
        <begin position="8"/>
        <end position="23"/>
    </location>
</feature>
<dbReference type="FunFam" id="3.40.50.10880:FF:000004">
    <property type="entry name" value="Pantothenate kinase"/>
    <property type="match status" value="1"/>
</dbReference>
<evidence type="ECO:0000256" key="1">
    <source>
        <dbReference type="ARBA" id="ARBA00001967"/>
    </source>
</evidence>
<evidence type="ECO:0000313" key="6">
    <source>
        <dbReference type="Proteomes" id="UP000315295"/>
    </source>
</evidence>
<dbReference type="EMBL" id="VIEB01000008">
    <property type="protein sequence ID" value="TQE13859.1"/>
    <property type="molecule type" value="Genomic_DNA"/>
</dbReference>
<comment type="cofactor">
    <cofactor evidence="1">
        <name>Ni(2+)</name>
        <dbReference type="ChEBI" id="CHEBI:49786"/>
    </cofactor>
</comment>
<protein>
    <submittedName>
        <fullName evidence="5">Uncharacterized protein</fullName>
    </submittedName>
</protein>
<dbReference type="InterPro" id="IPR002791">
    <property type="entry name" value="ARMT1-like_metal-bd"/>
</dbReference>
<dbReference type="InterPro" id="IPR036075">
    <property type="entry name" value="ARMT-1-like_metal-bd_sf"/>
</dbReference>
<dbReference type="AlphaFoldDB" id="A0A540NS91"/>
<proteinExistence type="predicted"/>
<dbReference type="PANTHER" id="PTHR47481">
    <property type="match status" value="1"/>
</dbReference>
<name>A0A540NS91_MALBA</name>
<reference evidence="5 6" key="1">
    <citation type="journal article" date="2019" name="G3 (Bethesda)">
        <title>Sequencing of a Wild Apple (Malus baccata) Genome Unravels the Differences Between Cultivated and Wild Apple Species Regarding Disease Resistance and Cold Tolerance.</title>
        <authorList>
            <person name="Chen X."/>
        </authorList>
    </citation>
    <scope>NUCLEOTIDE SEQUENCE [LARGE SCALE GENOMIC DNA]</scope>
    <source>
        <strain evidence="6">cv. Shandingzi</strain>
        <tissue evidence="5">Leaves</tissue>
    </source>
</reference>
<dbReference type="Gene3D" id="3.40.50.10880">
    <property type="entry name" value="Uncharacterised protein PF01937, DUF89, domain 3"/>
    <property type="match status" value="1"/>
</dbReference>
<evidence type="ECO:0000313" key="5">
    <source>
        <dbReference type="EMBL" id="TQE13859.1"/>
    </source>
</evidence>
<accession>A0A540NS91</accession>
<feature type="domain" description="Damage-control phosphatase ARMT1-like metal-binding" evidence="3">
    <location>
        <begin position="480"/>
        <end position="717"/>
    </location>
</feature>
<dbReference type="Pfam" id="PF22936">
    <property type="entry name" value="Pol_BBD"/>
    <property type="match status" value="1"/>
</dbReference>
<evidence type="ECO:0000256" key="2">
    <source>
        <dbReference type="SAM" id="MobiDB-lite"/>
    </source>
</evidence>
<comment type="caution">
    <text evidence="5">The sequence shown here is derived from an EMBL/GenBank/DDBJ whole genome shotgun (WGS) entry which is preliminary data.</text>
</comment>
<evidence type="ECO:0000259" key="3">
    <source>
        <dbReference type="Pfam" id="PF01937"/>
    </source>
</evidence>
<dbReference type="STRING" id="106549.A0A540NS91"/>
<gene>
    <name evidence="5" type="ORF">C1H46_000490</name>
</gene>
<sequence length="726" mass="80047">MAASSHFDSTSQSSPADSSAPNSCPNSVSSSIIIQNIGSLVPIKLTTTNWITWSALFAPIFRRYNLTGLIDGSLVAPPMYLLDSSGTRTSTVNPQYITWFENDQNILIWINSTLSDSLIPYTVGVTFARDLWAKLESRLATTSQSHIHELRSRLRTITKGDSTAVAYLQQIEEIADALATAGAPIADSELISVLLHGLPPEYDAFVDTIQFRLSSTTVDELHGLLLSKEIQLANRKKASSSVSFQAYHSSAGILPTPPADSPSQAYFVSSHGRGFDRNFFNPRNFQNFSRQGQNFNRQGQHFSRQGQQKNTHGSKPNFHNFNRRNSCQICRQSDHEAIDCPHRLNPNYGTKHSQTAYHTNTASNAFPPSTASNAPTWLLDTGASSHMTNSYTNLQSPEPYSGPDQVYIGDGKGLPIIHSGSSCLPTSTHTFDLHNVLHVPDLKQDLISANRFIVDNWYTEILEDLKKDPESHGGPPDCIDQENAKAISLFENVVDLNDAIEDEVKRVENLIRGIFAGNIFDLGSAQLAEVFSKDGMSFLASCQNLVPRPWVIDDLDAFKLKWTKKSWKKASSAVIFVDNSGADIILGILPFARELLRRGTQVVLAANDLPSINDVTYTELIEIISRLKDKNGQLKGVDTSKLLIANSGNDLPVIDLSRVSQELAHLASDADLVILEGMGRGIETNLYAQFKCDSLKIGMVKHPEVAQFLGGRLYDCVFKYNEVLLS</sequence>
<dbReference type="SUPFAM" id="SSF111321">
    <property type="entry name" value="AF1104-like"/>
    <property type="match status" value="1"/>
</dbReference>
<dbReference type="Pfam" id="PF14223">
    <property type="entry name" value="Retrotran_gag_2"/>
    <property type="match status" value="1"/>
</dbReference>
<dbReference type="PANTHER" id="PTHR47481:SF30">
    <property type="entry name" value="CCHC-TYPE DOMAIN-CONTAINING PROTEIN"/>
    <property type="match status" value="1"/>
</dbReference>
<keyword evidence="6" id="KW-1185">Reference proteome</keyword>
<feature type="region of interest" description="Disordered" evidence="2">
    <location>
        <begin position="1"/>
        <end position="23"/>
    </location>
</feature>
<dbReference type="Gene3D" id="1.20.1700.10">
    <property type="entry name" value="AF1104-like"/>
    <property type="match status" value="1"/>
</dbReference>
<organism evidence="5 6">
    <name type="scientific">Malus baccata</name>
    <name type="common">Siberian crab apple</name>
    <name type="synonym">Pyrus baccata</name>
    <dbReference type="NCBI Taxonomy" id="106549"/>
    <lineage>
        <taxon>Eukaryota</taxon>
        <taxon>Viridiplantae</taxon>
        <taxon>Streptophyta</taxon>
        <taxon>Embryophyta</taxon>
        <taxon>Tracheophyta</taxon>
        <taxon>Spermatophyta</taxon>
        <taxon>Magnoliopsida</taxon>
        <taxon>eudicotyledons</taxon>
        <taxon>Gunneridae</taxon>
        <taxon>Pentapetalae</taxon>
        <taxon>rosids</taxon>
        <taxon>fabids</taxon>
        <taxon>Rosales</taxon>
        <taxon>Rosaceae</taxon>
        <taxon>Amygdaloideae</taxon>
        <taxon>Maleae</taxon>
        <taxon>Malus</taxon>
    </lineage>
</organism>